<evidence type="ECO:0000313" key="2">
    <source>
        <dbReference type="EMBL" id="KAJ8787485.1"/>
    </source>
</evidence>
<name>A0AB34H9Q9_ESCRO</name>
<proteinExistence type="predicted"/>
<feature type="region of interest" description="Disordered" evidence="1">
    <location>
        <begin position="46"/>
        <end position="90"/>
    </location>
</feature>
<keyword evidence="3" id="KW-1185">Reference proteome</keyword>
<comment type="caution">
    <text evidence="2">The sequence shown here is derived from an EMBL/GenBank/DDBJ whole genome shotgun (WGS) entry which is preliminary data.</text>
</comment>
<evidence type="ECO:0000313" key="3">
    <source>
        <dbReference type="Proteomes" id="UP001159641"/>
    </source>
</evidence>
<protein>
    <submittedName>
        <fullName evidence="2">Uncharacterized protein</fullName>
    </submittedName>
</protein>
<evidence type="ECO:0000256" key="1">
    <source>
        <dbReference type="SAM" id="MobiDB-lite"/>
    </source>
</evidence>
<gene>
    <name evidence="2" type="ORF">J1605_022970</name>
</gene>
<dbReference type="AlphaFoldDB" id="A0AB34H9Q9"/>
<dbReference type="Proteomes" id="UP001159641">
    <property type="component" value="Unassembled WGS sequence"/>
</dbReference>
<reference evidence="2 3" key="1">
    <citation type="submission" date="2022-11" db="EMBL/GenBank/DDBJ databases">
        <title>Whole genome sequence of Eschrichtius robustus ER-17-0199.</title>
        <authorList>
            <person name="Bruniche-Olsen A."/>
            <person name="Black A.N."/>
            <person name="Fields C.J."/>
            <person name="Walden K."/>
            <person name="Dewoody J.A."/>
        </authorList>
    </citation>
    <scope>NUCLEOTIDE SEQUENCE [LARGE SCALE GENOMIC DNA]</scope>
    <source>
        <strain evidence="2">ER-17-0199</strain>
        <tissue evidence="2">Blubber</tissue>
    </source>
</reference>
<dbReference type="EMBL" id="JAIQCJ010001787">
    <property type="protein sequence ID" value="KAJ8787485.1"/>
    <property type="molecule type" value="Genomic_DNA"/>
</dbReference>
<organism evidence="2 3">
    <name type="scientific">Eschrichtius robustus</name>
    <name type="common">California gray whale</name>
    <name type="synonym">Eschrichtius gibbosus</name>
    <dbReference type="NCBI Taxonomy" id="9764"/>
    <lineage>
        <taxon>Eukaryota</taxon>
        <taxon>Metazoa</taxon>
        <taxon>Chordata</taxon>
        <taxon>Craniata</taxon>
        <taxon>Vertebrata</taxon>
        <taxon>Euteleostomi</taxon>
        <taxon>Mammalia</taxon>
        <taxon>Eutheria</taxon>
        <taxon>Laurasiatheria</taxon>
        <taxon>Artiodactyla</taxon>
        <taxon>Whippomorpha</taxon>
        <taxon>Cetacea</taxon>
        <taxon>Mysticeti</taxon>
        <taxon>Eschrichtiidae</taxon>
        <taxon>Eschrichtius</taxon>
    </lineage>
</organism>
<feature type="compositionally biased region" description="Polar residues" evidence="1">
    <location>
        <begin position="81"/>
        <end position="90"/>
    </location>
</feature>
<sequence length="146" mass="16295">MSRGNKVWPRHHFALLPPSTPNQQLSIDDNRIRIQEELMVFMATSGKMGKGKGGPCSGDSKAASGGNMGRPSAEDHRLVSNGEQAQSQVSPYLAERSLCCHSTSSGRPERRWPYLLFLQHLNAEEQHFTVLETYHTIHDEARKSPV</sequence>
<accession>A0AB34H9Q9</accession>